<dbReference type="STRING" id="890420.SAMN05216226_1237"/>
<reference evidence="1 2" key="1">
    <citation type="submission" date="2016-10" db="EMBL/GenBank/DDBJ databases">
        <authorList>
            <person name="de Groot N.N."/>
        </authorList>
    </citation>
    <scope>NUCLEOTIDE SEQUENCE [LARGE SCALE GENOMIC DNA]</scope>
    <source>
        <strain evidence="1 2">IBRC-M10015</strain>
    </source>
</reference>
<organism evidence="1 2">
    <name type="scientific">Halovenus aranensis</name>
    <dbReference type="NCBI Taxonomy" id="890420"/>
    <lineage>
        <taxon>Archaea</taxon>
        <taxon>Methanobacteriati</taxon>
        <taxon>Methanobacteriota</taxon>
        <taxon>Stenosarchaea group</taxon>
        <taxon>Halobacteria</taxon>
        <taxon>Halobacteriales</taxon>
        <taxon>Haloarculaceae</taxon>
        <taxon>Halovenus</taxon>
    </lineage>
</organism>
<evidence type="ECO:0000313" key="1">
    <source>
        <dbReference type="EMBL" id="SDK14014.1"/>
    </source>
</evidence>
<evidence type="ECO:0000313" key="2">
    <source>
        <dbReference type="Proteomes" id="UP000198856"/>
    </source>
</evidence>
<proteinExistence type="predicted"/>
<protein>
    <submittedName>
        <fullName evidence="1">Uncharacterized protein</fullName>
    </submittedName>
</protein>
<dbReference type="EMBL" id="FNFC01000023">
    <property type="protein sequence ID" value="SDK14014.1"/>
    <property type="molecule type" value="Genomic_DNA"/>
</dbReference>
<gene>
    <name evidence="1" type="ORF">SAMN05216226_1237</name>
</gene>
<sequence>MADLSLVSELTQTDHDTAGIQMLTSSHPLEGPITGVETTEIKRSRLDEEVYRVGITGRIHNRSPGNVKLSLSDTVSLGIADTSEGVTFLLHTNDDDIPLHPNKFIAGKQNLSLELPESTALADIDSSGLTLDLVESDYLDEPYYKVSLIGFVVEASSTDINLTTTDGQEFRLKARMHENGAIAHIEPSEEPEFEAIRALDSGLPFPE</sequence>
<dbReference type="AlphaFoldDB" id="A0A1G8ZHE5"/>
<dbReference type="Proteomes" id="UP000198856">
    <property type="component" value="Unassembled WGS sequence"/>
</dbReference>
<name>A0A1G8ZHE5_9EURY</name>
<accession>A0A1G8ZHE5</accession>
<keyword evidence="2" id="KW-1185">Reference proteome</keyword>